<dbReference type="AlphaFoldDB" id="A0A644ZSX2"/>
<name>A0A644ZSX2_9ZZZZ</name>
<dbReference type="GO" id="GO:0120241">
    <property type="term" value="F:2-iminobutanoate/2-iminopropanoate deaminase"/>
    <property type="evidence" value="ECO:0007669"/>
    <property type="project" value="UniProtKB-EC"/>
</dbReference>
<dbReference type="Gene3D" id="3.30.1330.40">
    <property type="entry name" value="RutC-like"/>
    <property type="match status" value="1"/>
</dbReference>
<evidence type="ECO:0000256" key="1">
    <source>
        <dbReference type="ARBA" id="ARBA00010552"/>
    </source>
</evidence>
<dbReference type="InterPro" id="IPR035959">
    <property type="entry name" value="RutC-like_sf"/>
</dbReference>
<gene>
    <name evidence="2" type="primary">ridA_5</name>
    <name evidence="2" type="ORF">SDC9_90663</name>
</gene>
<dbReference type="PANTHER" id="PTHR11803">
    <property type="entry name" value="2-IMINOBUTANOATE/2-IMINOPROPANOATE DEAMINASE RIDA"/>
    <property type="match status" value="1"/>
</dbReference>
<dbReference type="PANTHER" id="PTHR11803:SF39">
    <property type="entry name" value="2-IMINOBUTANOATE_2-IMINOPROPANOATE DEAMINASE"/>
    <property type="match status" value="1"/>
</dbReference>
<dbReference type="CDD" id="cd00448">
    <property type="entry name" value="YjgF_YER057c_UK114_family"/>
    <property type="match status" value="1"/>
</dbReference>
<dbReference type="EC" id="3.5.99.10" evidence="2"/>
<reference evidence="2" key="1">
    <citation type="submission" date="2019-08" db="EMBL/GenBank/DDBJ databases">
        <authorList>
            <person name="Kucharzyk K."/>
            <person name="Murdoch R.W."/>
            <person name="Higgins S."/>
            <person name="Loffler F."/>
        </authorList>
    </citation>
    <scope>NUCLEOTIDE SEQUENCE</scope>
</reference>
<dbReference type="SUPFAM" id="SSF55298">
    <property type="entry name" value="YjgF-like"/>
    <property type="match status" value="1"/>
</dbReference>
<accession>A0A644ZSX2</accession>
<protein>
    <submittedName>
        <fullName evidence="2">2-iminobutanoate/2-iminopropanoate deaminase</fullName>
        <ecNumber evidence="2">3.5.99.10</ecNumber>
    </submittedName>
</protein>
<dbReference type="InterPro" id="IPR006056">
    <property type="entry name" value="RidA"/>
</dbReference>
<dbReference type="FunFam" id="3.30.1330.40:FF:000001">
    <property type="entry name" value="L-PSP family endoribonuclease"/>
    <property type="match status" value="1"/>
</dbReference>
<sequence length="125" mass="13152">MKEQVKTTGAPAAIGPYSQGIKAAGLVFVSGQLPINPETGSFPNGIEAQTEQSIKNCKAILEGAGSSIAKVVKTTVFLKDMNDFAAMNGVYAKFFTEPFPARAAVEVARLPKDAMVEVECIADAE</sequence>
<dbReference type="EMBL" id="VSSQ01010310">
    <property type="protein sequence ID" value="MPM43985.1"/>
    <property type="molecule type" value="Genomic_DNA"/>
</dbReference>
<keyword evidence="2" id="KW-0378">Hydrolase</keyword>
<dbReference type="GO" id="GO:0005829">
    <property type="term" value="C:cytosol"/>
    <property type="evidence" value="ECO:0007669"/>
    <property type="project" value="TreeGrafter"/>
</dbReference>
<organism evidence="2">
    <name type="scientific">bioreactor metagenome</name>
    <dbReference type="NCBI Taxonomy" id="1076179"/>
    <lineage>
        <taxon>unclassified sequences</taxon>
        <taxon>metagenomes</taxon>
        <taxon>ecological metagenomes</taxon>
    </lineage>
</organism>
<comment type="similarity">
    <text evidence="1">Belongs to the RutC family.</text>
</comment>
<dbReference type="Pfam" id="PF01042">
    <property type="entry name" value="Ribonuc_L-PSP"/>
    <property type="match status" value="1"/>
</dbReference>
<proteinExistence type="inferred from homology"/>
<dbReference type="NCBIfam" id="TIGR00004">
    <property type="entry name" value="Rid family detoxifying hydrolase"/>
    <property type="match status" value="1"/>
</dbReference>
<comment type="caution">
    <text evidence="2">The sequence shown here is derived from an EMBL/GenBank/DDBJ whole genome shotgun (WGS) entry which is preliminary data.</text>
</comment>
<dbReference type="InterPro" id="IPR006175">
    <property type="entry name" value="YjgF/YER057c/UK114"/>
</dbReference>
<evidence type="ECO:0000313" key="2">
    <source>
        <dbReference type="EMBL" id="MPM43985.1"/>
    </source>
</evidence>